<dbReference type="GO" id="GO:0005085">
    <property type="term" value="F:guanyl-nucleotide exchange factor activity"/>
    <property type="evidence" value="ECO:0007669"/>
    <property type="project" value="UniProtKB-KW"/>
</dbReference>
<dbReference type="InterPro" id="IPR019804">
    <property type="entry name" value="Ras_G-nucl-exch_fac_CS"/>
</dbReference>
<evidence type="ECO:0000259" key="4">
    <source>
        <dbReference type="PROSITE" id="PS50009"/>
    </source>
</evidence>
<evidence type="ECO:0000313" key="8">
    <source>
        <dbReference type="Proteomes" id="UP001146793"/>
    </source>
</evidence>
<dbReference type="InterPro" id="IPR008937">
    <property type="entry name" value="Ras-like_GEF"/>
</dbReference>
<feature type="coiled-coil region" evidence="3">
    <location>
        <begin position="180"/>
        <end position="272"/>
    </location>
</feature>
<dbReference type="InterPro" id="IPR036964">
    <property type="entry name" value="RASGEF_cat_dom_sf"/>
</dbReference>
<keyword evidence="1 2" id="KW-0344">Guanine-nucleotide releasing factor</keyword>
<evidence type="ECO:0000313" key="7">
    <source>
        <dbReference type="EMBL" id="KAJ3452220.1"/>
    </source>
</evidence>
<dbReference type="PROSITE" id="PS50009">
    <property type="entry name" value="RASGEF_CAT"/>
    <property type="match status" value="1"/>
</dbReference>
<dbReference type="InterPro" id="IPR023578">
    <property type="entry name" value="Ras_GEF_dom_sf"/>
</dbReference>
<dbReference type="SUPFAM" id="SSF74924">
    <property type="entry name" value="Cap-Gly domain"/>
    <property type="match status" value="1"/>
</dbReference>
<evidence type="ECO:0000256" key="1">
    <source>
        <dbReference type="ARBA" id="ARBA00022658"/>
    </source>
</evidence>
<proteinExistence type="predicted"/>
<keyword evidence="3" id="KW-0175">Coiled coil</keyword>
<dbReference type="SMART" id="SM01052">
    <property type="entry name" value="CAP_GLY"/>
    <property type="match status" value="1"/>
</dbReference>
<dbReference type="SMART" id="SM00229">
    <property type="entry name" value="RasGEFN"/>
    <property type="match status" value="1"/>
</dbReference>
<evidence type="ECO:0000259" key="6">
    <source>
        <dbReference type="PROSITE" id="PS50245"/>
    </source>
</evidence>
<dbReference type="InterPro" id="IPR036859">
    <property type="entry name" value="CAP-Gly_dom_sf"/>
</dbReference>
<dbReference type="Pfam" id="PF00617">
    <property type="entry name" value="RasGEF"/>
    <property type="match status" value="1"/>
</dbReference>
<organism evidence="7 8">
    <name type="scientific">Anaeramoeba flamelloides</name>
    <dbReference type="NCBI Taxonomy" id="1746091"/>
    <lineage>
        <taxon>Eukaryota</taxon>
        <taxon>Metamonada</taxon>
        <taxon>Anaeramoebidae</taxon>
        <taxon>Anaeramoeba</taxon>
    </lineage>
</organism>
<dbReference type="PROSITE" id="PS50245">
    <property type="entry name" value="CAP_GLY_2"/>
    <property type="match status" value="1"/>
</dbReference>
<accession>A0AAV8AH45</accession>
<reference evidence="7" key="1">
    <citation type="submission" date="2022-08" db="EMBL/GenBank/DDBJ databases">
        <title>Novel sulphate-reducing endosymbionts in the free-living metamonad Anaeramoeba.</title>
        <authorList>
            <person name="Jerlstrom-Hultqvist J."/>
            <person name="Cepicka I."/>
            <person name="Gallot-Lavallee L."/>
            <person name="Salas-Leiva D."/>
            <person name="Curtis B.A."/>
            <person name="Zahonova K."/>
            <person name="Pipaliya S."/>
            <person name="Dacks J."/>
            <person name="Roger A.J."/>
        </authorList>
    </citation>
    <scope>NUCLEOTIDE SEQUENCE</scope>
    <source>
        <strain evidence="7">Busselton2</strain>
    </source>
</reference>
<dbReference type="InterPro" id="IPR001895">
    <property type="entry name" value="RASGEF_cat_dom"/>
</dbReference>
<feature type="domain" description="Ras-GEF" evidence="4">
    <location>
        <begin position="680"/>
        <end position="905"/>
    </location>
</feature>
<dbReference type="AlphaFoldDB" id="A0AAV8AH45"/>
<dbReference type="CDD" id="cd06224">
    <property type="entry name" value="REM"/>
    <property type="match status" value="1"/>
</dbReference>
<comment type="caution">
    <text evidence="7">The sequence shown here is derived from an EMBL/GenBank/DDBJ whole genome shotgun (WGS) entry which is preliminary data.</text>
</comment>
<feature type="domain" description="N-terminal Ras-GEF" evidence="5">
    <location>
        <begin position="512"/>
        <end position="639"/>
    </location>
</feature>
<dbReference type="Pfam" id="PF00618">
    <property type="entry name" value="RasGEF_N"/>
    <property type="match status" value="1"/>
</dbReference>
<dbReference type="GO" id="GO:0007264">
    <property type="term" value="P:small GTPase-mediated signal transduction"/>
    <property type="evidence" value="ECO:0007669"/>
    <property type="project" value="InterPro"/>
</dbReference>
<dbReference type="Proteomes" id="UP001146793">
    <property type="component" value="Unassembled WGS sequence"/>
</dbReference>
<dbReference type="InterPro" id="IPR000938">
    <property type="entry name" value="CAP-Gly_domain"/>
</dbReference>
<dbReference type="Pfam" id="PF01302">
    <property type="entry name" value="CAP_GLY"/>
    <property type="match status" value="1"/>
</dbReference>
<dbReference type="InterPro" id="IPR000651">
    <property type="entry name" value="Ras-like_Gua-exchang_fac_N"/>
</dbReference>
<name>A0AAV8AH45_9EUKA</name>
<gene>
    <name evidence="7" type="ORF">M0812_03984</name>
</gene>
<feature type="domain" description="CAP-Gly" evidence="6">
    <location>
        <begin position="23"/>
        <end position="65"/>
    </location>
</feature>
<dbReference type="Gene3D" id="1.10.840.10">
    <property type="entry name" value="Ras guanine-nucleotide exchange factors catalytic domain"/>
    <property type="match status" value="1"/>
</dbReference>
<evidence type="ECO:0000259" key="5">
    <source>
        <dbReference type="PROSITE" id="PS50212"/>
    </source>
</evidence>
<dbReference type="Gene3D" id="2.30.30.190">
    <property type="entry name" value="CAP Gly-rich-like domain"/>
    <property type="match status" value="1"/>
</dbReference>
<protein>
    <submittedName>
        <fullName evidence="7">Guanine nucleotide exchange factor</fullName>
    </submittedName>
</protein>
<evidence type="ECO:0000256" key="3">
    <source>
        <dbReference type="SAM" id="Coils"/>
    </source>
</evidence>
<feature type="coiled-coil region" evidence="3">
    <location>
        <begin position="790"/>
        <end position="817"/>
    </location>
</feature>
<dbReference type="PROSITE" id="PS50212">
    <property type="entry name" value="RASGEF_NTER"/>
    <property type="match status" value="1"/>
</dbReference>
<dbReference type="SUPFAM" id="SSF48366">
    <property type="entry name" value="Ras GEF"/>
    <property type="match status" value="1"/>
</dbReference>
<dbReference type="EMBL" id="JANTQA010000008">
    <property type="protein sequence ID" value="KAJ3452220.1"/>
    <property type="molecule type" value="Genomic_DNA"/>
</dbReference>
<dbReference type="PANTHER" id="PTHR23113:SF365">
    <property type="entry name" value="RAS-GEF DOMAIN-CONTAINING PROTEIN"/>
    <property type="match status" value="1"/>
</dbReference>
<dbReference type="PANTHER" id="PTHR23113">
    <property type="entry name" value="GUANINE NUCLEOTIDE EXCHANGE FACTOR"/>
    <property type="match status" value="1"/>
</dbReference>
<dbReference type="SMART" id="SM00147">
    <property type="entry name" value="RasGEF"/>
    <property type="match status" value="1"/>
</dbReference>
<dbReference type="Gene3D" id="1.20.870.10">
    <property type="entry name" value="Son of sevenless (SoS) protein Chain: S domain 1"/>
    <property type="match status" value="1"/>
</dbReference>
<sequence>MNYQIDSRVSVFGLQGTVKFFGNPLFSDDKKWVGVELDEPFGRNNGTVNNQEYFQCKPNHGIFVRPSIISPLEPKEKTQQKKKKNNESLINRFLKSSQTDEIYRDSKDQQFKELFQDHLSVLPNMIQEIESYDKNIKVMEDTINQFNEIDADDFFNQFSEESDLDEEQLLMEIGLLDKKINSLDLNNTQVTENLQKLQNEIHEQQHLEQEKQLNLIRFEVENLQEECEKVKTKRKKIKDDILSLKMDIQVEQASIERNNKVWNKQIDQINENLIKDQKKKKQVIQKFIDQGYYPYGSVREMKLQVQQNKELNKYLRRRLFSLNNQESPIRIESKEVLMPNDNCDRGEWLSYIIRNFQDIKKLRERVIPEKRLLTFARLYGTSKIEIDKALTKDIIHQLLMTHFRFLKKHPIANQIQEIFEPKKILPFRKNFFMELLMGIYIGVQEFWDFTIVNKNKKQISFENLKMDIEQFGRKFGLEFNIKGDVYFWNDRKDTPNNIHYDQTLRFEKPYEPSGWLEHCSINKLIQLLLSEEIDENFYSIFLNTYYTFINPKQLISKLTQAFFPPKKKHEKHNIYLTRKDKYRLRIFNFLKKWLSTEDVLDSQTLSDIKEFVDIYLQKTHPTHSELLFLKIKRRNSNLSNNNMNDQLRNKTQVQTFKKLPPQPKVPENIFSNSLKLIDISSIELARQITLSSAELFRQINPESLAILSWTKKRLRHKGETIHALIEQSNQIANWTLESVIVPLDAETRADNLTLLIELGDNLAELHNYHGVMAVINAIAGTTVKRLDETFELITTKMDKILENLEELTAEDNNFQAMKNACQETDVSVIPYLGIYLTELVYIDVMPTKIDGLINFKKCRQIYRVISFIQKIQLNCYYNFTPILQIQALLKNYKPTYTPDELYDLSKQREK</sequence>
<evidence type="ECO:0000256" key="2">
    <source>
        <dbReference type="PROSITE-ProRule" id="PRU00168"/>
    </source>
</evidence>
<dbReference type="PROSITE" id="PS00720">
    <property type="entry name" value="RASGEF"/>
    <property type="match status" value="1"/>
</dbReference>